<dbReference type="Proteomes" id="UP000187134">
    <property type="component" value="Unassembled WGS sequence"/>
</dbReference>
<name>A0A1R1BWQ6_PAEAM</name>
<keyword evidence="2" id="KW-0472">Membrane</keyword>
<dbReference type="AlphaFoldDB" id="A0A1R1BWQ6"/>
<keyword evidence="2" id="KW-0812">Transmembrane</keyword>
<keyword evidence="1" id="KW-0175">Coiled coil</keyword>
<accession>A0A1R1BWQ6</accession>
<reference evidence="3 4" key="1">
    <citation type="submission" date="2016-11" db="EMBL/GenBank/DDBJ databases">
        <title>Paenibacillus species isolates.</title>
        <authorList>
            <person name="Beno S.M."/>
        </authorList>
    </citation>
    <scope>NUCLEOTIDE SEQUENCE [LARGE SCALE GENOMIC DNA]</scope>
    <source>
        <strain evidence="3 4">FSL H8-0246</strain>
    </source>
</reference>
<organism evidence="3 4">
    <name type="scientific">Paenibacillus amylolyticus</name>
    <dbReference type="NCBI Taxonomy" id="1451"/>
    <lineage>
        <taxon>Bacteria</taxon>
        <taxon>Bacillati</taxon>
        <taxon>Bacillota</taxon>
        <taxon>Bacilli</taxon>
        <taxon>Bacillales</taxon>
        <taxon>Paenibacillaceae</taxon>
        <taxon>Paenibacillus</taxon>
    </lineage>
</organism>
<feature type="transmembrane region" description="Helical" evidence="2">
    <location>
        <begin position="93"/>
        <end position="115"/>
    </location>
</feature>
<protein>
    <submittedName>
        <fullName evidence="3">Uncharacterized protein</fullName>
    </submittedName>
</protein>
<gene>
    <name evidence="3" type="ORF">BK131_12240</name>
</gene>
<sequence>MHTEAWKETINEQEAMVCCSSLLERTSSHNFIEHHGLLEGTKGRKYIEDIATEDITLMETSDILFPPPIAASHTHMMQQSNVQRGQLPSFARLIFGTRLLIGLVILFSAGTIYFASTAEAAGIDLGVTAQKAWDTVLNKADAQNKLTLQRAYEKVGSWKTQEQAWEQKIKTLHATNTAELERLRVEIRQTDDAKIAALAEKVKQTQARYEPLFALYSSVNRQLDAAKAIKNKEWSAAIRTQADTLRPVVQLAREDIRIKKKELAEARKRKTTEVKRLRAILAGADSVKKQIQTAKKQASLAKERYSNAMQQFKQSTKQGQTSRVLSSLNALASATEKWAGSKQNIHTLEQKVSTTYVKVRQELAKRPK</sequence>
<feature type="coiled-coil region" evidence="1">
    <location>
        <begin position="249"/>
        <end position="311"/>
    </location>
</feature>
<evidence type="ECO:0000313" key="3">
    <source>
        <dbReference type="EMBL" id="OMF14245.1"/>
    </source>
</evidence>
<proteinExistence type="predicted"/>
<evidence type="ECO:0000256" key="1">
    <source>
        <dbReference type="SAM" id="Coils"/>
    </source>
</evidence>
<comment type="caution">
    <text evidence="3">The sequence shown here is derived from an EMBL/GenBank/DDBJ whole genome shotgun (WGS) entry which is preliminary data.</text>
</comment>
<evidence type="ECO:0000256" key="2">
    <source>
        <dbReference type="SAM" id="Phobius"/>
    </source>
</evidence>
<dbReference type="OrthoDB" id="2679013at2"/>
<dbReference type="EMBL" id="MRTJ01000003">
    <property type="protein sequence ID" value="OMF14245.1"/>
    <property type="molecule type" value="Genomic_DNA"/>
</dbReference>
<dbReference type="RefSeq" id="WP_076331843.1">
    <property type="nucleotide sequence ID" value="NZ_MRTJ01000003.1"/>
</dbReference>
<evidence type="ECO:0000313" key="4">
    <source>
        <dbReference type="Proteomes" id="UP000187134"/>
    </source>
</evidence>
<keyword evidence="2" id="KW-1133">Transmembrane helix</keyword>